<dbReference type="InterPro" id="IPR056884">
    <property type="entry name" value="NPHP3-like_N"/>
</dbReference>
<evidence type="ECO:0000256" key="3">
    <source>
        <dbReference type="ARBA" id="ARBA00022490"/>
    </source>
</evidence>
<keyword evidence="7 12" id="KW-0863">Zinc-finger</keyword>
<evidence type="ECO:0000256" key="6">
    <source>
        <dbReference type="ARBA" id="ARBA00022741"/>
    </source>
</evidence>
<keyword evidence="5" id="KW-0677">Repeat</keyword>
<feature type="region of interest" description="Disordered" evidence="13">
    <location>
        <begin position="1005"/>
        <end position="1043"/>
    </location>
</feature>
<gene>
    <name evidence="15" type="primary">upf1</name>
    <name evidence="15" type="ORF">PPL_02451</name>
</gene>
<dbReference type="SUPFAM" id="SSF52540">
    <property type="entry name" value="P-loop containing nucleoside triphosphate hydrolases"/>
    <property type="match status" value="1"/>
</dbReference>
<feature type="compositionally biased region" description="Low complexity" evidence="13">
    <location>
        <begin position="59"/>
        <end position="105"/>
    </location>
</feature>
<dbReference type="GO" id="GO:0003723">
    <property type="term" value="F:RNA binding"/>
    <property type="evidence" value="ECO:0007669"/>
    <property type="project" value="InterPro"/>
</dbReference>
<reference evidence="15 16" key="1">
    <citation type="journal article" date="2011" name="Genome Res.">
        <title>Phylogeny-wide analysis of social amoeba genomes highlights ancient origins for complex intercellular communication.</title>
        <authorList>
            <person name="Heidel A.J."/>
            <person name="Lawal H.M."/>
            <person name="Felder M."/>
            <person name="Schilde C."/>
            <person name="Helps N.R."/>
            <person name="Tunggal B."/>
            <person name="Rivero F."/>
            <person name="John U."/>
            <person name="Schleicher M."/>
            <person name="Eichinger L."/>
            <person name="Platzer M."/>
            <person name="Noegel A.A."/>
            <person name="Schaap P."/>
            <person name="Gloeckner G."/>
        </authorList>
    </citation>
    <scope>NUCLEOTIDE SEQUENCE [LARGE SCALE GENOMIC DNA]</scope>
    <source>
        <strain evidence="16">ATCC 26659 / Pp 5 / PN500</strain>
    </source>
</reference>
<dbReference type="AlphaFoldDB" id="D3B244"/>
<evidence type="ECO:0000256" key="1">
    <source>
        <dbReference type="ARBA" id="ARBA00004496"/>
    </source>
</evidence>
<dbReference type="GO" id="GO:0003724">
    <property type="term" value="F:RNA helicase activity"/>
    <property type="evidence" value="ECO:0007669"/>
    <property type="project" value="InterPro"/>
</dbReference>
<dbReference type="Pfam" id="PF13086">
    <property type="entry name" value="AAA_11"/>
    <property type="match status" value="1"/>
</dbReference>
<keyword evidence="3" id="KW-0963">Cytoplasm</keyword>
<dbReference type="STRING" id="670386.D3B244"/>
<dbReference type="PANTHER" id="PTHR10887">
    <property type="entry name" value="DNA2/NAM7 HELICASE FAMILY"/>
    <property type="match status" value="1"/>
</dbReference>
<evidence type="ECO:0000256" key="9">
    <source>
        <dbReference type="ARBA" id="ARBA00022806"/>
    </source>
</evidence>
<keyword evidence="10 12" id="KW-0862">Zinc</keyword>
<dbReference type="Gene3D" id="6.10.140.1240">
    <property type="match status" value="1"/>
</dbReference>
<dbReference type="InterPro" id="IPR040812">
    <property type="entry name" value="UPF1_1B_dom"/>
</dbReference>
<dbReference type="GO" id="GO:0005737">
    <property type="term" value="C:cytoplasm"/>
    <property type="evidence" value="ECO:0007669"/>
    <property type="project" value="UniProtKB-SubCell"/>
</dbReference>
<dbReference type="InterPro" id="IPR047187">
    <property type="entry name" value="SF1_C_Upf1"/>
</dbReference>
<dbReference type="Gene3D" id="2.40.30.230">
    <property type="match status" value="1"/>
</dbReference>
<evidence type="ECO:0000256" key="2">
    <source>
        <dbReference type="ARBA" id="ARBA00007913"/>
    </source>
</evidence>
<dbReference type="EMBL" id="ADBJ01000009">
    <property type="protein sequence ID" value="EFA84419.1"/>
    <property type="molecule type" value="Genomic_DNA"/>
</dbReference>
<dbReference type="FunCoup" id="D3B244">
    <property type="interactions" value="933"/>
</dbReference>
<dbReference type="Pfam" id="PF24883">
    <property type="entry name" value="NPHP3_N"/>
    <property type="match status" value="1"/>
</dbReference>
<organism evidence="15 16">
    <name type="scientific">Heterostelium pallidum (strain ATCC 26659 / Pp 5 / PN500)</name>
    <name type="common">Cellular slime mold</name>
    <name type="synonym">Polysphondylium pallidum</name>
    <dbReference type="NCBI Taxonomy" id="670386"/>
    <lineage>
        <taxon>Eukaryota</taxon>
        <taxon>Amoebozoa</taxon>
        <taxon>Evosea</taxon>
        <taxon>Eumycetozoa</taxon>
        <taxon>Dictyostelia</taxon>
        <taxon>Acytosteliales</taxon>
        <taxon>Acytosteliaceae</taxon>
        <taxon>Heterostelium</taxon>
    </lineage>
</organism>
<dbReference type="Pfam" id="PF09416">
    <property type="entry name" value="UPF1_Zn_bind"/>
    <property type="match status" value="1"/>
</dbReference>
<comment type="caution">
    <text evidence="12">Lacks conserved residue(s) required for the propagation of feature annotation.</text>
</comment>
<feature type="compositionally biased region" description="Low complexity" evidence="13">
    <location>
        <begin position="112"/>
        <end position="139"/>
    </location>
</feature>
<keyword evidence="8" id="KW-0378">Hydrolase</keyword>
<evidence type="ECO:0000256" key="13">
    <source>
        <dbReference type="SAM" id="MobiDB-lite"/>
    </source>
</evidence>
<dbReference type="GO" id="GO:0008270">
    <property type="term" value="F:zinc ion binding"/>
    <property type="evidence" value="ECO:0007669"/>
    <property type="project" value="UniProtKB-UniRule"/>
</dbReference>
<dbReference type="InterPro" id="IPR041679">
    <property type="entry name" value="DNA2/NAM7-like_C"/>
</dbReference>
<dbReference type="GeneID" id="31357976"/>
<comment type="similarity">
    <text evidence="2">Belongs to the DNA2/NAM7 helicase family.</text>
</comment>
<feature type="compositionally biased region" description="Polar residues" evidence="13">
    <location>
        <begin position="1083"/>
        <end position="1100"/>
    </location>
</feature>
<dbReference type="Gene3D" id="3.40.50.300">
    <property type="entry name" value="P-loop containing nucleotide triphosphate hydrolases"/>
    <property type="match status" value="2"/>
</dbReference>
<evidence type="ECO:0000256" key="10">
    <source>
        <dbReference type="ARBA" id="ARBA00022833"/>
    </source>
</evidence>
<dbReference type="InterPro" id="IPR045055">
    <property type="entry name" value="DNA2/NAM7-like"/>
</dbReference>
<dbReference type="PANTHER" id="PTHR10887:SF364">
    <property type="entry name" value="REGULATOR OF NONSENSE TRANSCRIPTS 1"/>
    <property type="match status" value="1"/>
</dbReference>
<dbReference type="CDD" id="cd18808">
    <property type="entry name" value="SF1_C_Upf1"/>
    <property type="match status" value="1"/>
</dbReference>
<dbReference type="GO" id="GO:0000184">
    <property type="term" value="P:nuclear-transcribed mRNA catabolic process, nonsense-mediated decay"/>
    <property type="evidence" value="ECO:0007669"/>
    <property type="project" value="InterPro"/>
</dbReference>
<dbReference type="OMA" id="QYMQMNG"/>
<proteinExistence type="inferred from homology"/>
<accession>D3B244</accession>
<protein>
    <submittedName>
        <fullName evidence="15">Helicase</fullName>
    </submittedName>
</protein>
<feature type="compositionally biased region" description="Low complexity" evidence="13">
    <location>
        <begin position="1101"/>
        <end position="1113"/>
    </location>
</feature>
<evidence type="ECO:0000256" key="4">
    <source>
        <dbReference type="ARBA" id="ARBA00022723"/>
    </source>
</evidence>
<feature type="domain" description="Upf1" evidence="14">
    <location>
        <begin position="154"/>
        <end position="313"/>
    </location>
</feature>
<feature type="compositionally biased region" description="Polar residues" evidence="13">
    <location>
        <begin position="38"/>
        <end position="58"/>
    </location>
</feature>
<dbReference type="InterPro" id="IPR018999">
    <property type="entry name" value="UPF1_CH/ZBD"/>
</dbReference>
<dbReference type="GO" id="GO:0016787">
    <property type="term" value="F:hydrolase activity"/>
    <property type="evidence" value="ECO:0007669"/>
    <property type="project" value="UniProtKB-KW"/>
</dbReference>
<evidence type="ECO:0000256" key="8">
    <source>
        <dbReference type="ARBA" id="ARBA00022801"/>
    </source>
</evidence>
<dbReference type="InterPro" id="IPR041677">
    <property type="entry name" value="DNA2/NAM7_AAA_11"/>
</dbReference>
<name>D3B244_HETP5</name>
<comment type="caution">
    <text evidence="15">The sequence shown here is derived from an EMBL/GenBank/DDBJ whole genome shotgun (WGS) entry which is preliminary data.</text>
</comment>
<dbReference type="PROSITE" id="PS51997">
    <property type="entry name" value="UPF1_CH_RICH"/>
    <property type="match status" value="1"/>
</dbReference>
<evidence type="ECO:0000313" key="16">
    <source>
        <dbReference type="Proteomes" id="UP000001396"/>
    </source>
</evidence>
<dbReference type="Pfam" id="PF18141">
    <property type="entry name" value="UPF1_1B_dom"/>
    <property type="match status" value="1"/>
</dbReference>
<dbReference type="FunFam" id="3.40.50.300:FF:000097">
    <property type="entry name" value="Regulator of nonsense transcripts 1"/>
    <property type="match status" value="1"/>
</dbReference>
<keyword evidence="4 12" id="KW-0479">Metal-binding</keyword>
<keyword evidence="11" id="KW-0067">ATP-binding</keyword>
<dbReference type="RefSeq" id="XP_020436533.1">
    <property type="nucleotide sequence ID" value="XM_020573438.1"/>
</dbReference>
<feature type="compositionally biased region" description="Low complexity" evidence="13">
    <location>
        <begin position="1056"/>
        <end position="1078"/>
    </location>
</feature>
<dbReference type="CDD" id="cd18039">
    <property type="entry name" value="DEXXQc_UPF1"/>
    <property type="match status" value="1"/>
</dbReference>
<dbReference type="CDD" id="cd21400">
    <property type="entry name" value="ZBD_UPF1-like"/>
    <property type="match status" value="1"/>
</dbReference>
<evidence type="ECO:0000256" key="12">
    <source>
        <dbReference type="PROSITE-ProRule" id="PRU01341"/>
    </source>
</evidence>
<evidence type="ECO:0000259" key="14">
    <source>
        <dbReference type="PROSITE" id="PS51997"/>
    </source>
</evidence>
<evidence type="ECO:0000256" key="5">
    <source>
        <dbReference type="ARBA" id="ARBA00022737"/>
    </source>
</evidence>
<comment type="subcellular location">
    <subcellularLocation>
        <location evidence="1">Cytoplasm</location>
    </subcellularLocation>
</comment>
<dbReference type="GO" id="GO:0005524">
    <property type="term" value="F:ATP binding"/>
    <property type="evidence" value="ECO:0007669"/>
    <property type="project" value="UniProtKB-KW"/>
</dbReference>
<dbReference type="InterPro" id="IPR027417">
    <property type="entry name" value="P-loop_NTPase"/>
</dbReference>
<keyword evidence="9 15" id="KW-0347">Helicase</keyword>
<keyword evidence="6" id="KW-0547">Nucleotide-binding</keyword>
<dbReference type="Pfam" id="PF13087">
    <property type="entry name" value="AAA_12"/>
    <property type="match status" value="1"/>
</dbReference>
<evidence type="ECO:0000313" key="15">
    <source>
        <dbReference type="EMBL" id="EFA84419.1"/>
    </source>
</evidence>
<dbReference type="Proteomes" id="UP000001396">
    <property type="component" value="Unassembled WGS sequence"/>
</dbReference>
<evidence type="ECO:0000256" key="7">
    <source>
        <dbReference type="ARBA" id="ARBA00022771"/>
    </source>
</evidence>
<dbReference type="InParanoid" id="D3B244"/>
<feature type="region of interest" description="C4" evidence="12">
    <location>
        <begin position="224"/>
        <end position="254"/>
    </location>
</feature>
<feature type="region of interest" description="Disordered" evidence="13">
    <location>
        <begin position="1055"/>
        <end position="1113"/>
    </location>
</feature>
<dbReference type="CDD" id="cd21407">
    <property type="entry name" value="1B_UPF1-like"/>
    <property type="match status" value="1"/>
</dbReference>
<feature type="region of interest" description="Disordered" evidence="13">
    <location>
        <begin position="31"/>
        <end position="139"/>
    </location>
</feature>
<sequence>MYGLSQETGSNSSQSQPLASQSFAYFDYESSQDDYDLKSQSIPTTSSTGNNINSANSKSPLQQQHQQQQHHQGQRQQQQQQQQQSPSSPSSLQYDKLKQQQQQQQLVGGLKSGNNNNNNSSNGNGNFDFMSSQNGMSMSSQLNFEDPEDMDTINIDLPDHACRYCGLHDPSTVVRCMHPSCGKWFCNGKGKTTSSHIVNHLVKAKHNEISLHSESPFGDTVLECYNCGCKNIFLLGFIPAKMESVVILLCRDPCAMGGKESSNWDLNKWVPLINSDRCFLNWLVKTPSEQDQQRARQITTKQITKLEEEWKINPNVTILIEQHGLGKEDSAPLPTLLRYEDAYQYQEIITPLIKIESEYEKVMRESLSQDNVSIRWDQGLSKKWTAIFSFSRSDYELKVVPGDELKLIYAGDSQYPEWESTGRVTKINDESEAYMEISLELYNSHNAPTKATGKFKIDMLWRSTSFDRMHAALKAFAVSTDSISSHLYHALLGHDDRRLPKTNVPMPTNFAVHNLPPLNNSQISAAMKVLKSPLSLIQGPPGTGKTVVSSFIVHHIVKHAIKKNEKVLVCAPSNVAIDQLTGKLHSIGLKVVRLCSKLREEVASPVEHLTLHHQVWQLDSHGRGELAKFKQLKDEQGELSTNDDHRYFALKRHAESKILKEADVIATTCVGAGDPRLSKLKFPYVLIDESTQASEPECLIPLMLGAKQVVLVGDHCQLGPVLLAKKVIEAGLSQSLFERLINLGHHPFRLTTQYRMHPSLSEFPSSTFYEGQLVNELSYKDRVYNDIKFPWPSPNNPMFFYNSTGAEEISSSGTSFINRMEASTTEKIVTKLLELGTKPHQIGIITPYEGQRSFLVNNMQKTGKLSIELYREIEVASVDSFQGREKDFIILSCVRSNDNQGIGFLHDPRRLNVALTRARYGLIILGNARVLSRDQLWNNLICHFKSKEVLVEGTIQNLKQSMVVLQKPKKLYGEGKLPVPGAQPTGFNPYGDYGQVDPTHGMNMVYGQKPPKYYDPRQQQGGQRGAVVPGLGGNPYQSTRGLTQGMSNMSMRQYEGSQSINGYSQQSSSQGSNSQTGNFYLPMSQSFPMSLNDMSQEFPNGSSGSSQTSTSSK</sequence>
<evidence type="ECO:0000256" key="11">
    <source>
        <dbReference type="ARBA" id="ARBA00022840"/>
    </source>
</evidence>
<keyword evidence="16" id="KW-1185">Reference proteome</keyword>